<evidence type="ECO:0000313" key="15">
    <source>
        <dbReference type="EMBL" id="EGG24904.1"/>
    </source>
</evidence>
<protein>
    <submittedName>
        <fullName evidence="15">AAA ATPase domain-containing protein</fullName>
    </submittedName>
</protein>
<evidence type="ECO:0000256" key="1">
    <source>
        <dbReference type="ARBA" id="ARBA00004434"/>
    </source>
</evidence>
<keyword evidence="16" id="KW-1185">Reference proteome</keyword>
<feature type="region of interest" description="Disordered" evidence="12">
    <location>
        <begin position="431"/>
        <end position="538"/>
    </location>
</feature>
<evidence type="ECO:0000256" key="7">
    <source>
        <dbReference type="ARBA" id="ARBA00022840"/>
    </source>
</evidence>
<dbReference type="InterPro" id="IPR057495">
    <property type="entry name" value="AAA_lid_BCS1"/>
</dbReference>
<comment type="subcellular location">
    <subcellularLocation>
        <location evidence="1">Mitochondrion inner membrane</location>
        <topology evidence="1">Single-pass membrane protein</topology>
    </subcellularLocation>
</comment>
<name>F4PGS0_CACFS</name>
<comment type="catalytic activity">
    <reaction evidence="11">
        <text>ATP + H2O = ADP + phosphate + H(+)</text>
        <dbReference type="Rhea" id="RHEA:13065"/>
        <dbReference type="ChEBI" id="CHEBI:15377"/>
        <dbReference type="ChEBI" id="CHEBI:15378"/>
        <dbReference type="ChEBI" id="CHEBI:30616"/>
        <dbReference type="ChEBI" id="CHEBI:43474"/>
        <dbReference type="ChEBI" id="CHEBI:456216"/>
    </reaction>
    <physiologicalReaction direction="left-to-right" evidence="11">
        <dbReference type="Rhea" id="RHEA:13066"/>
    </physiologicalReaction>
</comment>
<evidence type="ECO:0000256" key="11">
    <source>
        <dbReference type="ARBA" id="ARBA00048778"/>
    </source>
</evidence>
<reference evidence="16" key="1">
    <citation type="journal article" date="2011" name="Genome Res.">
        <title>Phylogeny-wide analysis of social amoeba genomes highlights ancient origins for complex intercellular communication.</title>
        <authorList>
            <person name="Heidel A.J."/>
            <person name="Lawal H.M."/>
            <person name="Felder M."/>
            <person name="Schilde C."/>
            <person name="Helps N.R."/>
            <person name="Tunggal B."/>
            <person name="Rivero F."/>
            <person name="John U."/>
            <person name="Schleicher M."/>
            <person name="Eichinger L."/>
            <person name="Platzer M."/>
            <person name="Noegel A.A."/>
            <person name="Schaap P."/>
            <person name="Gloeckner G."/>
        </authorList>
    </citation>
    <scope>NUCLEOTIDE SEQUENCE [LARGE SCALE GENOMIC DNA]</scope>
    <source>
        <strain evidence="16">SH3</strain>
    </source>
</reference>
<dbReference type="Proteomes" id="UP000007797">
    <property type="component" value="Unassembled WGS sequence"/>
</dbReference>
<dbReference type="InterPro" id="IPR050747">
    <property type="entry name" value="Mitochondrial_chaperone_BCS1"/>
</dbReference>
<dbReference type="OrthoDB" id="10251412at2759"/>
<dbReference type="GeneID" id="14876859"/>
<feature type="compositionally biased region" description="Polar residues" evidence="12">
    <location>
        <begin position="463"/>
        <end position="475"/>
    </location>
</feature>
<dbReference type="Gene3D" id="3.40.50.300">
    <property type="entry name" value="P-loop containing nucleotide triphosphate hydrolases"/>
    <property type="match status" value="1"/>
</dbReference>
<organism evidence="15 16">
    <name type="scientific">Cavenderia fasciculata</name>
    <name type="common">Slime mold</name>
    <name type="synonym">Dictyostelium fasciculatum</name>
    <dbReference type="NCBI Taxonomy" id="261658"/>
    <lineage>
        <taxon>Eukaryota</taxon>
        <taxon>Amoebozoa</taxon>
        <taxon>Evosea</taxon>
        <taxon>Eumycetozoa</taxon>
        <taxon>Dictyostelia</taxon>
        <taxon>Acytosteliales</taxon>
        <taxon>Cavenderiaceae</taxon>
        <taxon>Cavenderia</taxon>
    </lineage>
</organism>
<proteinExistence type="inferred from homology"/>
<keyword evidence="5" id="KW-0999">Mitochondrion inner membrane</keyword>
<feature type="compositionally biased region" description="Basic and acidic residues" evidence="12">
    <location>
        <begin position="514"/>
        <end position="523"/>
    </location>
</feature>
<keyword evidence="3" id="KW-0812">Transmembrane</keyword>
<evidence type="ECO:0000256" key="2">
    <source>
        <dbReference type="ARBA" id="ARBA00007448"/>
    </source>
</evidence>
<keyword evidence="10" id="KW-0472">Membrane</keyword>
<evidence type="ECO:0000259" key="14">
    <source>
        <dbReference type="SMART" id="SM01024"/>
    </source>
</evidence>
<dbReference type="GO" id="GO:0016887">
    <property type="term" value="F:ATP hydrolysis activity"/>
    <property type="evidence" value="ECO:0007669"/>
    <property type="project" value="InterPro"/>
</dbReference>
<evidence type="ECO:0000256" key="8">
    <source>
        <dbReference type="ARBA" id="ARBA00022989"/>
    </source>
</evidence>
<feature type="domain" description="AAA+ ATPase" evidence="13">
    <location>
        <begin position="240"/>
        <end position="366"/>
    </location>
</feature>
<dbReference type="AlphaFoldDB" id="F4PGS0"/>
<evidence type="ECO:0000256" key="5">
    <source>
        <dbReference type="ARBA" id="ARBA00022792"/>
    </source>
</evidence>
<dbReference type="EMBL" id="GL883006">
    <property type="protein sequence ID" value="EGG24904.1"/>
    <property type="molecule type" value="Genomic_DNA"/>
</dbReference>
<evidence type="ECO:0000256" key="9">
    <source>
        <dbReference type="ARBA" id="ARBA00023128"/>
    </source>
</evidence>
<keyword evidence="8" id="KW-1133">Transmembrane helix</keyword>
<feature type="domain" description="BCS1 N-terminal" evidence="14">
    <location>
        <begin position="40"/>
        <end position="209"/>
    </location>
</feature>
<evidence type="ECO:0000256" key="10">
    <source>
        <dbReference type="ARBA" id="ARBA00023136"/>
    </source>
</evidence>
<evidence type="ECO:0000313" key="16">
    <source>
        <dbReference type="Proteomes" id="UP000007797"/>
    </source>
</evidence>
<dbReference type="SMART" id="SM00382">
    <property type="entry name" value="AAA"/>
    <property type="match status" value="1"/>
</dbReference>
<dbReference type="Pfam" id="PF00004">
    <property type="entry name" value="AAA"/>
    <property type="match status" value="1"/>
</dbReference>
<dbReference type="InterPro" id="IPR014851">
    <property type="entry name" value="BCS1_N"/>
</dbReference>
<dbReference type="GO" id="GO:0005743">
    <property type="term" value="C:mitochondrial inner membrane"/>
    <property type="evidence" value="ECO:0007669"/>
    <property type="project" value="UniProtKB-SubCell"/>
</dbReference>
<evidence type="ECO:0000256" key="3">
    <source>
        <dbReference type="ARBA" id="ARBA00022692"/>
    </source>
</evidence>
<dbReference type="GO" id="GO:0005524">
    <property type="term" value="F:ATP binding"/>
    <property type="evidence" value="ECO:0007669"/>
    <property type="project" value="UniProtKB-KW"/>
</dbReference>
<keyword evidence="7" id="KW-0067">ATP-binding</keyword>
<gene>
    <name evidence="15" type="ORF">DFA_03149</name>
</gene>
<evidence type="ECO:0000256" key="6">
    <source>
        <dbReference type="ARBA" id="ARBA00022801"/>
    </source>
</evidence>
<comment type="similarity">
    <text evidence="2">Belongs to the AAA ATPase family. BCS1 subfamily.</text>
</comment>
<dbReference type="InterPro" id="IPR027417">
    <property type="entry name" value="P-loop_NTPase"/>
</dbReference>
<evidence type="ECO:0000259" key="13">
    <source>
        <dbReference type="SMART" id="SM00382"/>
    </source>
</evidence>
<dbReference type="Pfam" id="PF25426">
    <property type="entry name" value="AAA_lid_BCS1"/>
    <property type="match status" value="1"/>
</dbReference>
<dbReference type="RefSeq" id="XP_004362755.1">
    <property type="nucleotide sequence ID" value="XM_004362698.1"/>
</dbReference>
<accession>F4PGS0</accession>
<dbReference type="InterPro" id="IPR003593">
    <property type="entry name" value="AAA+_ATPase"/>
</dbReference>
<sequence length="538" mass="59519">MDIEKLITSPLGLIGMASFNGGAGASEGGGGGGFLPILYMGIGLVMMSWGMNLVRECVSALLVWLGSRFYYTAKISNPDPSFVWLLEWLSIQSGFGTRSVSVMTRSTAEKSRPSFTLLPTGTQWILYQGHIVHIIRQASAKTSREGVARDCIDITIVFGNKNTLHSLIQDAMNYSVTLNKDKTKIFTLEPHGLYWECITVQPKRVLDSVILDPSVRNHIMGDVGNFVSGKDWYVNTGVPYRRGYLFYGPPGTGKTSFILSIAGKFGYSISIMNMSKGIHDGNIHSIVQKTPADTVLVLEDIDAAFVKRQGMKNDVLTFSGLLNALDGLASSDGRILIMTTNHIERLSPALIRPGRIDVKVKFDYATTYQVTQMFNRFFGADLTWMVAPIIKAIGSQKVSTAQLQGWFIINRDDPELILKNIDEFLSQCSKEQNTSSYNDDEPEKEKTTTITNVPNNNNSTATKETGVSKENQNLVKMNGNGATAPPPASKILDEEVPIDSQDEEEEEELDQEDKDGLENHHLLQDSISTRQRRVTVVR</sequence>
<keyword evidence="9" id="KW-0496">Mitochondrion</keyword>
<dbReference type="STRING" id="1054147.F4PGS0"/>
<dbReference type="PANTHER" id="PTHR23070">
    <property type="entry name" value="BCS1 AAA-TYPE ATPASE"/>
    <property type="match status" value="1"/>
</dbReference>
<keyword evidence="4" id="KW-0547">Nucleotide-binding</keyword>
<dbReference type="Pfam" id="PF08740">
    <property type="entry name" value="BCS1_N"/>
    <property type="match status" value="1"/>
</dbReference>
<dbReference type="KEGG" id="dfa:DFA_03149"/>
<dbReference type="SMART" id="SM01024">
    <property type="entry name" value="BCS1_N"/>
    <property type="match status" value="1"/>
</dbReference>
<evidence type="ECO:0000256" key="12">
    <source>
        <dbReference type="SAM" id="MobiDB-lite"/>
    </source>
</evidence>
<feature type="compositionally biased region" description="Low complexity" evidence="12">
    <location>
        <begin position="448"/>
        <end position="462"/>
    </location>
</feature>
<feature type="compositionally biased region" description="Acidic residues" evidence="12">
    <location>
        <begin position="494"/>
        <end position="513"/>
    </location>
</feature>
<evidence type="ECO:0000256" key="4">
    <source>
        <dbReference type="ARBA" id="ARBA00022741"/>
    </source>
</evidence>
<dbReference type="OMA" id="FEPTRGN"/>
<dbReference type="SUPFAM" id="SSF52540">
    <property type="entry name" value="P-loop containing nucleoside triphosphate hydrolases"/>
    <property type="match status" value="1"/>
</dbReference>
<dbReference type="InterPro" id="IPR003959">
    <property type="entry name" value="ATPase_AAA_core"/>
</dbReference>
<keyword evidence="6" id="KW-0378">Hydrolase</keyword>